<keyword evidence="6" id="KW-0067">ATP-binding</keyword>
<feature type="binding site" evidence="6">
    <location>
        <position position="197"/>
    </location>
    <ligand>
        <name>NAD(+)</name>
        <dbReference type="ChEBI" id="CHEBI:57540"/>
    </ligand>
</feature>
<dbReference type="AlphaFoldDB" id="G9WXC2"/>
<evidence type="ECO:0000313" key="7">
    <source>
        <dbReference type="EMBL" id="EHL16769.1"/>
    </source>
</evidence>
<dbReference type="GO" id="GO:0005524">
    <property type="term" value="F:ATP binding"/>
    <property type="evidence" value="ECO:0007669"/>
    <property type="project" value="UniProtKB-KW"/>
</dbReference>
<dbReference type="EC" id="2.7.1.23" evidence="6"/>
<keyword evidence="4 6" id="KW-0520">NAD</keyword>
<comment type="subcellular location">
    <subcellularLocation>
        <location evidence="6">Cytoplasm</location>
    </subcellularLocation>
</comment>
<dbReference type="PANTHER" id="PTHR20275:SF0">
    <property type="entry name" value="NAD KINASE"/>
    <property type="match status" value="1"/>
</dbReference>
<proteinExistence type="inferred from homology"/>
<dbReference type="Pfam" id="PF20143">
    <property type="entry name" value="NAD_kinase_C"/>
    <property type="match status" value="1"/>
</dbReference>
<dbReference type="GO" id="GO:0019674">
    <property type="term" value="P:NAD+ metabolic process"/>
    <property type="evidence" value="ECO:0007669"/>
    <property type="project" value="InterPro"/>
</dbReference>
<feature type="binding site" evidence="6">
    <location>
        <begin position="60"/>
        <end position="61"/>
    </location>
    <ligand>
        <name>NAD(+)</name>
        <dbReference type="ChEBI" id="CHEBI:57540"/>
    </ligand>
</feature>
<feature type="active site" description="Proton acceptor" evidence="6">
    <location>
        <position position="60"/>
    </location>
</feature>
<dbReference type="GO" id="GO:0046872">
    <property type="term" value="F:metal ion binding"/>
    <property type="evidence" value="ECO:0007669"/>
    <property type="project" value="UniProtKB-UniRule"/>
</dbReference>
<name>G9WXC2_9FIRM</name>
<keyword evidence="3 6" id="KW-0521">NADP</keyword>
<dbReference type="HAMAP" id="MF_00361">
    <property type="entry name" value="NAD_kinase"/>
    <property type="match status" value="1"/>
</dbReference>
<feature type="binding site" evidence="6">
    <location>
        <begin position="173"/>
        <end position="178"/>
    </location>
    <ligand>
        <name>NAD(+)</name>
        <dbReference type="ChEBI" id="CHEBI:57540"/>
    </ligand>
</feature>
<evidence type="ECO:0000313" key="8">
    <source>
        <dbReference type="Proteomes" id="UP000006437"/>
    </source>
</evidence>
<protein>
    <recommendedName>
        <fullName evidence="6">NAD kinase</fullName>
        <ecNumber evidence="6">2.7.1.23</ecNumber>
    </recommendedName>
    <alternativeName>
        <fullName evidence="6">ATP-dependent NAD kinase</fullName>
    </alternativeName>
</protein>
<keyword evidence="6" id="KW-0963">Cytoplasm</keyword>
<dbReference type="PANTHER" id="PTHR20275">
    <property type="entry name" value="NAD KINASE"/>
    <property type="match status" value="1"/>
</dbReference>
<gene>
    <name evidence="6" type="primary">nadK</name>
    <name evidence="7" type="ORF">HMPREF9629_00011</name>
</gene>
<keyword evidence="1 6" id="KW-0808">Transferase</keyword>
<dbReference type="EMBL" id="AFZE01000001">
    <property type="protein sequence ID" value="EHL16769.1"/>
    <property type="molecule type" value="Genomic_DNA"/>
</dbReference>
<evidence type="ECO:0000256" key="5">
    <source>
        <dbReference type="ARBA" id="ARBA00047925"/>
    </source>
</evidence>
<feature type="binding site" evidence="6">
    <location>
        <begin position="133"/>
        <end position="134"/>
    </location>
    <ligand>
        <name>NAD(+)</name>
        <dbReference type="ChEBI" id="CHEBI:57540"/>
    </ligand>
</feature>
<keyword evidence="6" id="KW-0547">Nucleotide-binding</keyword>
<comment type="cofactor">
    <cofactor evidence="6">
        <name>a divalent metal cation</name>
        <dbReference type="ChEBI" id="CHEBI:60240"/>
    </cofactor>
</comment>
<accession>G9WXC2</accession>
<evidence type="ECO:0000256" key="1">
    <source>
        <dbReference type="ARBA" id="ARBA00022679"/>
    </source>
</evidence>
<dbReference type="Pfam" id="PF01513">
    <property type="entry name" value="NAD_kinase"/>
    <property type="match status" value="1"/>
</dbReference>
<dbReference type="GO" id="GO:0005737">
    <property type="term" value="C:cytoplasm"/>
    <property type="evidence" value="ECO:0007669"/>
    <property type="project" value="UniProtKB-SubCell"/>
</dbReference>
<dbReference type="HOGENOM" id="CLU_008831_0_3_9"/>
<dbReference type="InterPro" id="IPR016064">
    <property type="entry name" value="NAD/diacylglycerol_kinase_sf"/>
</dbReference>
<dbReference type="GO" id="GO:0003951">
    <property type="term" value="F:NAD+ kinase activity"/>
    <property type="evidence" value="ECO:0007669"/>
    <property type="project" value="UniProtKB-UniRule"/>
</dbReference>
<evidence type="ECO:0000256" key="6">
    <source>
        <dbReference type="HAMAP-Rule" id="MF_00361"/>
    </source>
</evidence>
<feature type="binding site" evidence="6">
    <location>
        <position position="65"/>
    </location>
    <ligand>
        <name>NAD(+)</name>
        <dbReference type="ChEBI" id="CHEBI:57540"/>
    </ligand>
</feature>
<feature type="binding site" evidence="6">
    <location>
        <position position="162"/>
    </location>
    <ligand>
        <name>NAD(+)</name>
        <dbReference type="ChEBI" id="CHEBI:57540"/>
    </ligand>
</feature>
<dbReference type="PATRIC" id="fig|796937.3.peg.12"/>
<dbReference type="SUPFAM" id="SSF111331">
    <property type="entry name" value="NAD kinase/diacylglycerol kinase-like"/>
    <property type="match status" value="1"/>
</dbReference>
<dbReference type="Proteomes" id="UP000006437">
    <property type="component" value="Unassembled WGS sequence"/>
</dbReference>
<reference evidence="7 8" key="1">
    <citation type="submission" date="2011-08" db="EMBL/GenBank/DDBJ databases">
        <title>The Genome Sequence of Eubacteriaceae bacterium ACC19a.</title>
        <authorList>
            <consortium name="The Broad Institute Genome Sequencing Platform"/>
            <person name="Earl A."/>
            <person name="Ward D."/>
            <person name="Feldgarden M."/>
            <person name="Gevers D."/>
            <person name="Sizova M."/>
            <person name="Hazen A."/>
            <person name="Epstein S."/>
            <person name="Young S.K."/>
            <person name="Zeng Q."/>
            <person name="Gargeya S."/>
            <person name="Fitzgerald M."/>
            <person name="Haas B."/>
            <person name="Abouelleil A."/>
            <person name="Alvarado L."/>
            <person name="Arachchi H.M."/>
            <person name="Berlin A."/>
            <person name="Brown A."/>
            <person name="Chapman S.B."/>
            <person name="Chen Z."/>
            <person name="Dunbar C."/>
            <person name="Freedman E."/>
            <person name="Gearin G."/>
            <person name="Gellesch M."/>
            <person name="Goldberg J."/>
            <person name="Griggs A."/>
            <person name="Gujja S."/>
            <person name="Heiman D."/>
            <person name="Howarth C."/>
            <person name="Larson L."/>
            <person name="Lui A."/>
            <person name="MacDonald P.J.P."/>
            <person name="Montmayeur A."/>
            <person name="Murphy C."/>
            <person name="Neiman D."/>
            <person name="Pearson M."/>
            <person name="Priest M."/>
            <person name="Roberts A."/>
            <person name="Saif S."/>
            <person name="Shea T."/>
            <person name="Shenoy N."/>
            <person name="Sisk P."/>
            <person name="Stolte C."/>
            <person name="Sykes S."/>
            <person name="Wortman J."/>
            <person name="Nusbaum C."/>
            <person name="Birren B."/>
        </authorList>
    </citation>
    <scope>NUCLEOTIDE SEQUENCE [LARGE SCALE GENOMIC DNA]</scope>
    <source>
        <strain evidence="7 8">ACC19a</strain>
    </source>
</reference>
<organism evidence="7 8">
    <name type="scientific">Peptoanaerobacter stomatis</name>
    <dbReference type="NCBI Taxonomy" id="796937"/>
    <lineage>
        <taxon>Bacteria</taxon>
        <taxon>Bacillati</taxon>
        <taxon>Bacillota</taxon>
        <taxon>Clostridia</taxon>
        <taxon>Peptostreptococcales</taxon>
        <taxon>Filifactoraceae</taxon>
        <taxon>Peptoanaerobacter</taxon>
    </lineage>
</organism>
<evidence type="ECO:0000256" key="2">
    <source>
        <dbReference type="ARBA" id="ARBA00022777"/>
    </source>
</evidence>
<comment type="similarity">
    <text evidence="6">Belongs to the NAD kinase family.</text>
</comment>
<dbReference type="InterPro" id="IPR017438">
    <property type="entry name" value="ATP-NAD_kinase_N"/>
</dbReference>
<sequence length="276" mass="31266">MSNKKATKNVEIKNIFIKSNSNSSSKKVYPLLMDKLINAGFNVINEFDSICDLIISIGGDGSFLKNVHDLEYPDSIFVGINTGHLGFFQDVIPSEIDYLIDCIKKSNYEIQNVLPLHANIRTQLRDYTIHSINEFAIKGYKNKTVHLNLSIDNKHMECFSGDGIIISSSTGSTAYNYSAGGSIIDPRLNLIQVTPIAPLNSNAYRSLTSSIILPYKAKVIVTPENQHQNTTIFLADAIQYKYEKLYSMEISYSKHKIKLMRLESYKFWTKVKEKFL</sequence>
<comment type="function">
    <text evidence="6">Involved in the regulation of the intracellular balance of NAD and NADP, and is a key enzyme in the biosynthesis of NADP. Catalyzes specifically the phosphorylation on 2'-hydroxyl of the adenosine moiety of NAD to yield NADP.</text>
</comment>
<comment type="catalytic activity">
    <reaction evidence="5 6">
        <text>NAD(+) + ATP = ADP + NADP(+) + H(+)</text>
        <dbReference type="Rhea" id="RHEA:18629"/>
        <dbReference type="ChEBI" id="CHEBI:15378"/>
        <dbReference type="ChEBI" id="CHEBI:30616"/>
        <dbReference type="ChEBI" id="CHEBI:57540"/>
        <dbReference type="ChEBI" id="CHEBI:58349"/>
        <dbReference type="ChEBI" id="CHEBI:456216"/>
        <dbReference type="EC" id="2.7.1.23"/>
    </reaction>
</comment>
<comment type="caution">
    <text evidence="6">Lacks conserved residue(s) required for the propagation of feature annotation.</text>
</comment>
<dbReference type="InterPro" id="IPR017437">
    <property type="entry name" value="ATP-NAD_kinase_PpnK-typ_C"/>
</dbReference>
<dbReference type="Gene3D" id="2.60.200.30">
    <property type="entry name" value="Probable inorganic polyphosphate/atp-NAD kinase, domain 2"/>
    <property type="match status" value="1"/>
</dbReference>
<evidence type="ECO:0000256" key="3">
    <source>
        <dbReference type="ARBA" id="ARBA00022857"/>
    </source>
</evidence>
<dbReference type="Gene3D" id="3.40.50.10330">
    <property type="entry name" value="Probable inorganic polyphosphate/atp-NAD kinase, domain 1"/>
    <property type="match status" value="1"/>
</dbReference>
<evidence type="ECO:0000256" key="4">
    <source>
        <dbReference type="ARBA" id="ARBA00023027"/>
    </source>
</evidence>
<dbReference type="GO" id="GO:0006741">
    <property type="term" value="P:NADP+ biosynthetic process"/>
    <property type="evidence" value="ECO:0007669"/>
    <property type="project" value="UniProtKB-UniRule"/>
</dbReference>
<dbReference type="RefSeq" id="WP_009524248.1">
    <property type="nucleotide sequence ID" value="NZ_JBQNBP010000037.1"/>
</dbReference>
<dbReference type="GO" id="GO:0051287">
    <property type="term" value="F:NAD binding"/>
    <property type="evidence" value="ECO:0007669"/>
    <property type="project" value="UniProtKB-ARBA"/>
</dbReference>
<dbReference type="InterPro" id="IPR002504">
    <property type="entry name" value="NADK"/>
</dbReference>
<comment type="caution">
    <text evidence="7">The sequence shown here is derived from an EMBL/GenBank/DDBJ whole genome shotgun (WGS) entry which is preliminary data.</text>
</comment>
<keyword evidence="2 6" id="KW-0418">Kinase</keyword>